<comment type="caution">
    <text evidence="16">The sequence shown here is derived from an EMBL/GenBank/DDBJ whole genome shotgun (WGS) entry which is preliminary data.</text>
</comment>
<reference evidence="17 19" key="3">
    <citation type="journal article" date="2021" name="Sci. Rep.">
        <title>The distribution of antibiotic resistance genes in chicken gut microbiota commensals.</title>
        <authorList>
            <person name="Juricova H."/>
            <person name="Matiasovicova J."/>
            <person name="Kubasova T."/>
            <person name="Cejkova D."/>
            <person name="Rychlik I."/>
        </authorList>
    </citation>
    <scope>NUCLEOTIDE SEQUENCE [LARGE SCALE GENOMIC DNA]</scope>
    <source>
        <strain evidence="17 19">An423</strain>
    </source>
</reference>
<dbReference type="GO" id="GO:0005524">
    <property type="term" value="F:ATP binding"/>
    <property type="evidence" value="ECO:0007669"/>
    <property type="project" value="UniProtKB-UniRule"/>
</dbReference>
<evidence type="ECO:0000256" key="7">
    <source>
        <dbReference type="ARBA" id="ARBA00022741"/>
    </source>
</evidence>
<keyword evidence="6 13" id="KW-0479">Metal-binding</keyword>
<keyword evidence="11 13" id="KW-0030">Aminoacyl-tRNA synthetase</keyword>
<reference evidence="16 18" key="1">
    <citation type="submission" date="2020-08" db="EMBL/GenBank/DDBJ databases">
        <title>Genomic Encyclopedia of Type Strains, Phase IV (KMG-IV): sequencing the most valuable type-strain genomes for metagenomic binning, comparative biology and taxonomic classification.</title>
        <authorList>
            <person name="Goeker M."/>
        </authorList>
    </citation>
    <scope>NUCLEOTIDE SEQUENCE [LARGE SCALE GENOMIC DNA]</scope>
    <source>
        <strain evidence="16 18">DSM 26963</strain>
    </source>
</reference>
<keyword evidence="5 13" id="KW-0436">Ligase</keyword>
<reference evidence="17" key="2">
    <citation type="submission" date="2020-08" db="EMBL/GenBank/DDBJ databases">
        <authorList>
            <person name="Cejkova D."/>
            <person name="Kubasova T."/>
            <person name="Jahodarova E."/>
            <person name="Rychlik I."/>
        </authorList>
    </citation>
    <scope>NUCLEOTIDE SEQUENCE</scope>
    <source>
        <strain evidence="17">An423</strain>
    </source>
</reference>
<keyword evidence="14" id="KW-0175">Coiled coil</keyword>
<keyword evidence="7 13" id="KW-0547">Nucleotide-binding</keyword>
<dbReference type="GO" id="GO:0016740">
    <property type="term" value="F:transferase activity"/>
    <property type="evidence" value="ECO:0007669"/>
    <property type="project" value="UniProtKB-ARBA"/>
</dbReference>
<comment type="subcellular location">
    <subcellularLocation>
        <location evidence="1 13">Cytoplasm</location>
    </subcellularLocation>
</comment>
<keyword evidence="9 13" id="KW-0460">Magnesium</keyword>
<dbReference type="Proteomes" id="UP000775500">
    <property type="component" value="Unassembled WGS sequence"/>
</dbReference>
<dbReference type="GO" id="GO:0006432">
    <property type="term" value="P:phenylalanyl-tRNA aminoacylation"/>
    <property type="evidence" value="ECO:0007669"/>
    <property type="project" value="UniProtKB-UniRule"/>
</dbReference>
<dbReference type="PANTHER" id="PTHR11538">
    <property type="entry name" value="PHENYLALANYL-TRNA SYNTHETASE"/>
    <property type="match status" value="1"/>
</dbReference>
<dbReference type="CDD" id="cd00496">
    <property type="entry name" value="PheRS_alpha_core"/>
    <property type="match status" value="1"/>
</dbReference>
<evidence type="ECO:0000256" key="9">
    <source>
        <dbReference type="ARBA" id="ARBA00022842"/>
    </source>
</evidence>
<dbReference type="InterPro" id="IPR010978">
    <property type="entry name" value="tRNA-bd_arm"/>
</dbReference>
<dbReference type="EC" id="6.1.1.20" evidence="13"/>
<dbReference type="FunFam" id="3.30.930.10:FF:000003">
    <property type="entry name" value="Phenylalanine--tRNA ligase alpha subunit"/>
    <property type="match status" value="1"/>
</dbReference>
<dbReference type="InterPro" id="IPR045864">
    <property type="entry name" value="aa-tRNA-synth_II/BPL/LPL"/>
</dbReference>
<evidence type="ECO:0000256" key="14">
    <source>
        <dbReference type="SAM" id="Coils"/>
    </source>
</evidence>
<dbReference type="Pfam" id="PF02912">
    <property type="entry name" value="Phe_tRNA-synt_N"/>
    <property type="match status" value="1"/>
</dbReference>
<keyword evidence="10 13" id="KW-0648">Protein biosynthesis</keyword>
<comment type="cofactor">
    <cofactor evidence="13">
        <name>Mg(2+)</name>
        <dbReference type="ChEBI" id="CHEBI:18420"/>
    </cofactor>
    <text evidence="13">Binds 2 magnesium ions per tetramer.</text>
</comment>
<evidence type="ECO:0000256" key="8">
    <source>
        <dbReference type="ARBA" id="ARBA00022840"/>
    </source>
</evidence>
<evidence type="ECO:0000256" key="13">
    <source>
        <dbReference type="HAMAP-Rule" id="MF_00281"/>
    </source>
</evidence>
<keyword evidence="19" id="KW-1185">Reference proteome</keyword>
<dbReference type="InterPro" id="IPR004188">
    <property type="entry name" value="Phe-tRNA_ligase_II_N"/>
</dbReference>
<dbReference type="SUPFAM" id="SSF46589">
    <property type="entry name" value="tRNA-binding arm"/>
    <property type="match status" value="1"/>
</dbReference>
<evidence type="ECO:0000313" key="17">
    <source>
        <dbReference type="EMBL" id="MBM6832159.1"/>
    </source>
</evidence>
<evidence type="ECO:0000256" key="11">
    <source>
        <dbReference type="ARBA" id="ARBA00023146"/>
    </source>
</evidence>
<dbReference type="NCBIfam" id="TIGR00468">
    <property type="entry name" value="pheS"/>
    <property type="match status" value="1"/>
</dbReference>
<dbReference type="SUPFAM" id="SSF55681">
    <property type="entry name" value="Class II aaRS and biotin synthetases"/>
    <property type="match status" value="1"/>
</dbReference>
<evidence type="ECO:0000256" key="5">
    <source>
        <dbReference type="ARBA" id="ARBA00022598"/>
    </source>
</evidence>
<dbReference type="PANTHER" id="PTHR11538:SF41">
    <property type="entry name" value="PHENYLALANINE--TRNA LIGASE, MITOCHONDRIAL"/>
    <property type="match status" value="1"/>
</dbReference>
<dbReference type="RefSeq" id="WP_183375462.1">
    <property type="nucleotide sequence ID" value="NZ_CALVCN010000025.1"/>
</dbReference>
<feature type="binding site" evidence="13">
    <location>
        <position position="255"/>
    </location>
    <ligand>
        <name>Mg(2+)</name>
        <dbReference type="ChEBI" id="CHEBI:18420"/>
        <note>shared with beta subunit</note>
    </ligand>
</feature>
<dbReference type="GO" id="GO:0140096">
    <property type="term" value="F:catalytic activity, acting on a protein"/>
    <property type="evidence" value="ECO:0007669"/>
    <property type="project" value="UniProtKB-ARBA"/>
</dbReference>
<dbReference type="EMBL" id="JACHHD010000009">
    <property type="protein sequence ID" value="MBB5184993.1"/>
    <property type="molecule type" value="Genomic_DNA"/>
</dbReference>
<evidence type="ECO:0000256" key="4">
    <source>
        <dbReference type="ARBA" id="ARBA00022490"/>
    </source>
</evidence>
<evidence type="ECO:0000256" key="12">
    <source>
        <dbReference type="ARBA" id="ARBA00049255"/>
    </source>
</evidence>
<dbReference type="InterPro" id="IPR006195">
    <property type="entry name" value="aa-tRNA-synth_II"/>
</dbReference>
<evidence type="ECO:0000256" key="1">
    <source>
        <dbReference type="ARBA" id="ARBA00004496"/>
    </source>
</evidence>
<comment type="catalytic activity">
    <reaction evidence="12 13">
        <text>tRNA(Phe) + L-phenylalanine + ATP = L-phenylalanyl-tRNA(Phe) + AMP + diphosphate + H(+)</text>
        <dbReference type="Rhea" id="RHEA:19413"/>
        <dbReference type="Rhea" id="RHEA-COMP:9668"/>
        <dbReference type="Rhea" id="RHEA-COMP:9699"/>
        <dbReference type="ChEBI" id="CHEBI:15378"/>
        <dbReference type="ChEBI" id="CHEBI:30616"/>
        <dbReference type="ChEBI" id="CHEBI:33019"/>
        <dbReference type="ChEBI" id="CHEBI:58095"/>
        <dbReference type="ChEBI" id="CHEBI:78442"/>
        <dbReference type="ChEBI" id="CHEBI:78531"/>
        <dbReference type="ChEBI" id="CHEBI:456215"/>
        <dbReference type="EC" id="6.1.1.20"/>
    </reaction>
</comment>
<dbReference type="InterPro" id="IPR022911">
    <property type="entry name" value="Phe_tRNA_ligase_alpha1_bac"/>
</dbReference>
<gene>
    <name evidence="13 17" type="primary">pheS</name>
    <name evidence="17" type="ORF">H5982_08685</name>
    <name evidence="16" type="ORF">HNQ43_001041</name>
</gene>
<keyword evidence="8 13" id="KW-0067">ATP-binding</keyword>
<dbReference type="InterPro" id="IPR002319">
    <property type="entry name" value="Phenylalanyl-tRNA_Synthase"/>
</dbReference>
<evidence type="ECO:0000256" key="3">
    <source>
        <dbReference type="ARBA" id="ARBA00011209"/>
    </source>
</evidence>
<dbReference type="Gene3D" id="3.30.930.10">
    <property type="entry name" value="Bira Bifunctional Protein, Domain 2"/>
    <property type="match status" value="1"/>
</dbReference>
<organism evidence="16 18">
    <name type="scientific">Faecalicoccus acidiformans</name>
    <dbReference type="NCBI Taxonomy" id="915173"/>
    <lineage>
        <taxon>Bacteria</taxon>
        <taxon>Bacillati</taxon>
        <taxon>Bacillota</taxon>
        <taxon>Erysipelotrichia</taxon>
        <taxon>Erysipelotrichales</taxon>
        <taxon>Erysipelotrichaceae</taxon>
        <taxon>Faecalicoccus</taxon>
    </lineage>
</organism>
<evidence type="ECO:0000256" key="10">
    <source>
        <dbReference type="ARBA" id="ARBA00022917"/>
    </source>
</evidence>
<evidence type="ECO:0000313" key="18">
    <source>
        <dbReference type="Proteomes" id="UP000521313"/>
    </source>
</evidence>
<dbReference type="PROSITE" id="PS50862">
    <property type="entry name" value="AA_TRNA_LIGASE_II"/>
    <property type="match status" value="1"/>
</dbReference>
<evidence type="ECO:0000259" key="15">
    <source>
        <dbReference type="PROSITE" id="PS50862"/>
    </source>
</evidence>
<name>A0A7W8D0J1_9FIRM</name>
<dbReference type="HAMAP" id="MF_00281">
    <property type="entry name" value="Phe_tRNA_synth_alpha1"/>
    <property type="match status" value="1"/>
</dbReference>
<dbReference type="AlphaFoldDB" id="A0A7W8D0J1"/>
<dbReference type="InterPro" id="IPR004529">
    <property type="entry name" value="Phe-tRNA-synth_IIc_asu"/>
</dbReference>
<evidence type="ECO:0000313" key="16">
    <source>
        <dbReference type="EMBL" id="MBB5184993.1"/>
    </source>
</evidence>
<dbReference type="EMBL" id="JACJLU010000013">
    <property type="protein sequence ID" value="MBM6832159.1"/>
    <property type="molecule type" value="Genomic_DNA"/>
</dbReference>
<dbReference type="Pfam" id="PF01409">
    <property type="entry name" value="tRNA-synt_2d"/>
    <property type="match status" value="1"/>
</dbReference>
<keyword evidence="4 13" id="KW-0963">Cytoplasm</keyword>
<evidence type="ECO:0000256" key="6">
    <source>
        <dbReference type="ARBA" id="ARBA00022723"/>
    </source>
</evidence>
<sequence length="344" mass="39150">MEQIEKLQSEALTKIADCQNNQDLNAVRVEYLGKKGPIQNLMKGMKDLTPDQRPAFGQKVNQLKSQIAKAIEEKREALAKKELQEKIEREKIDITLPGRKPVIANLHPLNLVCQELEDLFIGLGYQVIEGDDIVSDEYCFERANIPKDHPARDMQDSLYIDPNWLLRTHTTAIQMEVLEQSAPHLPIKVVCPGKVYRRDDDDATHSHQFMQMEGLVIGEHVTLSDLKGTLEFMARKLFGQDRQIRFRPSFFPFTEPSVEVDVSCHICNGKGCPTCKGTGWIEILGAGEVHPNVLKMAGYDPDKCSGFAFGVGIERVAMLKYGIDDIRHFYTNDMRFLEPFKRFD</sequence>
<dbReference type="Proteomes" id="UP000521313">
    <property type="component" value="Unassembled WGS sequence"/>
</dbReference>
<proteinExistence type="inferred from homology"/>
<dbReference type="GO" id="GO:0005737">
    <property type="term" value="C:cytoplasm"/>
    <property type="evidence" value="ECO:0007669"/>
    <property type="project" value="UniProtKB-SubCell"/>
</dbReference>
<evidence type="ECO:0000313" key="19">
    <source>
        <dbReference type="Proteomes" id="UP000775500"/>
    </source>
</evidence>
<comment type="subunit">
    <text evidence="3 13">Tetramer of two alpha and two beta subunits.</text>
</comment>
<comment type="similarity">
    <text evidence="2 13">Belongs to the class-II aminoacyl-tRNA synthetase family. Phe-tRNA synthetase alpha subunit type 1 subfamily.</text>
</comment>
<dbReference type="GO" id="GO:0004826">
    <property type="term" value="F:phenylalanine-tRNA ligase activity"/>
    <property type="evidence" value="ECO:0007669"/>
    <property type="project" value="UniProtKB-UniRule"/>
</dbReference>
<dbReference type="GO" id="GO:0000287">
    <property type="term" value="F:magnesium ion binding"/>
    <property type="evidence" value="ECO:0007669"/>
    <property type="project" value="UniProtKB-UniRule"/>
</dbReference>
<feature type="domain" description="Aminoacyl-transfer RNA synthetases class-II family profile" evidence="15">
    <location>
        <begin position="185"/>
        <end position="339"/>
    </location>
</feature>
<protein>
    <recommendedName>
        <fullName evidence="13">Phenylalanine--tRNA ligase alpha subunit</fullName>
        <ecNumber evidence="13">6.1.1.20</ecNumber>
    </recommendedName>
    <alternativeName>
        <fullName evidence="13">Phenylalanyl-tRNA synthetase alpha subunit</fullName>
        <shortName evidence="13">PheRS</shortName>
    </alternativeName>
</protein>
<feature type="coiled-coil region" evidence="14">
    <location>
        <begin position="60"/>
        <end position="91"/>
    </location>
</feature>
<evidence type="ECO:0000256" key="2">
    <source>
        <dbReference type="ARBA" id="ARBA00010207"/>
    </source>
</evidence>
<dbReference type="GO" id="GO:0000049">
    <property type="term" value="F:tRNA binding"/>
    <property type="evidence" value="ECO:0007669"/>
    <property type="project" value="InterPro"/>
</dbReference>
<accession>A0A7W8D0J1</accession>